<dbReference type="Proteomes" id="UP000030302">
    <property type="component" value="Chromosome"/>
</dbReference>
<evidence type="ECO:0000256" key="3">
    <source>
        <dbReference type="ARBA" id="ARBA00022692"/>
    </source>
</evidence>
<dbReference type="GO" id="GO:0016020">
    <property type="term" value="C:membrane"/>
    <property type="evidence" value="ECO:0007669"/>
    <property type="project" value="UniProtKB-SubCell"/>
</dbReference>
<dbReference type="HOGENOM" id="CLU_031275_8_0_4"/>
<proteinExistence type="inferred from homology"/>
<gene>
    <name evidence="7" type="ORF">LT85_4389</name>
</gene>
<feature type="transmembrane region" description="Helical" evidence="6">
    <location>
        <begin position="245"/>
        <end position="269"/>
    </location>
</feature>
<dbReference type="GO" id="GO:0055085">
    <property type="term" value="P:transmembrane transport"/>
    <property type="evidence" value="ECO:0007669"/>
    <property type="project" value="TreeGrafter"/>
</dbReference>
<keyword evidence="4 6" id="KW-1133">Transmembrane helix</keyword>
<protein>
    <submittedName>
        <fullName evidence="7">Putative permease often clustered with de novo purine synthesis</fullName>
    </submittedName>
</protein>
<dbReference type="AlphaFoldDB" id="A0A0A1FKU8"/>
<evidence type="ECO:0000256" key="4">
    <source>
        <dbReference type="ARBA" id="ARBA00022989"/>
    </source>
</evidence>
<evidence type="ECO:0000313" key="7">
    <source>
        <dbReference type="EMBL" id="AIY43547.1"/>
    </source>
</evidence>
<dbReference type="OrthoDB" id="5792512at2"/>
<evidence type="ECO:0000313" key="8">
    <source>
        <dbReference type="Proteomes" id="UP000030302"/>
    </source>
</evidence>
<keyword evidence="5 6" id="KW-0472">Membrane</keyword>
<evidence type="ECO:0000256" key="6">
    <source>
        <dbReference type="SAM" id="Phobius"/>
    </source>
</evidence>
<dbReference type="RefSeq" id="WP_038493117.1">
    <property type="nucleotide sequence ID" value="NZ_CP009962.1"/>
</dbReference>
<dbReference type="KEGG" id="care:LT85_4389"/>
<dbReference type="PANTHER" id="PTHR21716:SF64">
    <property type="entry name" value="AI-2 TRANSPORT PROTEIN TQSA"/>
    <property type="match status" value="1"/>
</dbReference>
<evidence type="ECO:0000256" key="2">
    <source>
        <dbReference type="ARBA" id="ARBA00009773"/>
    </source>
</evidence>
<reference evidence="8" key="1">
    <citation type="journal article" date="2014" name="Soil Biol. Biochem.">
        <title>Structure and function of bacterial communities in ageing soils: Insights from the Mendocino ecological staircase.</title>
        <authorList>
            <person name="Uroz S."/>
            <person name="Tech J.J."/>
            <person name="Sawaya N.A."/>
            <person name="Frey-Klett P."/>
            <person name="Leveau J.H.J."/>
        </authorList>
    </citation>
    <scope>NUCLEOTIDE SEQUENCE [LARGE SCALE GENOMIC DNA]</scope>
    <source>
        <strain evidence="8">Cal35</strain>
    </source>
</reference>
<keyword evidence="3 6" id="KW-0812">Transmembrane</keyword>
<organism evidence="7 8">
    <name type="scientific">Collimonas arenae</name>
    <dbReference type="NCBI Taxonomy" id="279058"/>
    <lineage>
        <taxon>Bacteria</taxon>
        <taxon>Pseudomonadati</taxon>
        <taxon>Pseudomonadota</taxon>
        <taxon>Betaproteobacteria</taxon>
        <taxon>Burkholderiales</taxon>
        <taxon>Oxalobacteraceae</taxon>
        <taxon>Collimonas</taxon>
    </lineage>
</organism>
<feature type="transmembrane region" description="Helical" evidence="6">
    <location>
        <begin position="66"/>
        <end position="91"/>
    </location>
</feature>
<evidence type="ECO:0000256" key="1">
    <source>
        <dbReference type="ARBA" id="ARBA00004141"/>
    </source>
</evidence>
<comment type="subcellular location">
    <subcellularLocation>
        <location evidence="1">Membrane</location>
        <topology evidence="1">Multi-pass membrane protein</topology>
    </subcellularLocation>
</comment>
<dbReference type="PANTHER" id="PTHR21716">
    <property type="entry name" value="TRANSMEMBRANE PROTEIN"/>
    <property type="match status" value="1"/>
</dbReference>
<keyword evidence="8" id="KW-1185">Reference proteome</keyword>
<feature type="transmembrane region" description="Helical" evidence="6">
    <location>
        <begin position="312"/>
        <end position="345"/>
    </location>
</feature>
<feature type="transmembrane region" description="Helical" evidence="6">
    <location>
        <begin position="12"/>
        <end position="45"/>
    </location>
</feature>
<dbReference type="EMBL" id="CP009962">
    <property type="protein sequence ID" value="AIY43547.1"/>
    <property type="molecule type" value="Genomic_DNA"/>
</dbReference>
<dbReference type="InterPro" id="IPR002549">
    <property type="entry name" value="AI-2E-like"/>
</dbReference>
<sequence>MPFSFTDEQKQTALWVGIGLLLVALMVALGPILTPFIASAILAYALNPGVDWLSRRRIGKFPFPRALAVLIVILLLVFAILAVILIVVPVLRKELPLLQNQIPTFLTKLDGVIGPHLQDFGINVRLDGTGIKEMLTKQLSTSGDEIWASVLASVKVGGTAVLGWLATILLVPVVLFYLLQDWHSIVERVGKLVPRRWQGKTGAMTQEVDSLLAQYLRGQLLVMLVLAIYYSTGLAIAGFDVALPVGIITGLLVFIPYVGFGLGLVLALIAAMLQFDGLHGLIAVAIVYGIGQVLESFILTPRLVGERIGLHPLVVIFALMAFGQLFGFVGILLALPCSAVMSVVVKHVKAHYLKSSFYQH</sequence>
<dbReference type="STRING" id="279058.LT85_4389"/>
<evidence type="ECO:0000256" key="5">
    <source>
        <dbReference type="ARBA" id="ARBA00023136"/>
    </source>
</evidence>
<feature type="transmembrane region" description="Helical" evidence="6">
    <location>
        <begin position="281"/>
        <end position="300"/>
    </location>
</feature>
<accession>A0A0A1FKU8</accession>
<dbReference type="Pfam" id="PF01594">
    <property type="entry name" value="AI-2E_transport"/>
    <property type="match status" value="1"/>
</dbReference>
<feature type="transmembrane region" description="Helical" evidence="6">
    <location>
        <begin position="161"/>
        <end position="179"/>
    </location>
</feature>
<name>A0A0A1FKU8_9BURK</name>
<comment type="similarity">
    <text evidence="2">Belongs to the autoinducer-2 exporter (AI-2E) (TC 2.A.86) family.</text>
</comment>
<feature type="transmembrane region" description="Helical" evidence="6">
    <location>
        <begin position="220"/>
        <end position="239"/>
    </location>
</feature>